<evidence type="ECO:0000313" key="2">
    <source>
        <dbReference type="Proteomes" id="UP000553343"/>
    </source>
</evidence>
<organism evidence="1 2">
    <name type="scientific">Desulfobacter latus</name>
    <dbReference type="NCBI Taxonomy" id="2292"/>
    <lineage>
        <taxon>Bacteria</taxon>
        <taxon>Pseudomonadati</taxon>
        <taxon>Thermodesulfobacteriota</taxon>
        <taxon>Desulfobacteria</taxon>
        <taxon>Desulfobacterales</taxon>
        <taxon>Desulfobacteraceae</taxon>
        <taxon>Desulfobacter</taxon>
    </lineage>
</organism>
<dbReference type="Pfam" id="PF05015">
    <property type="entry name" value="HigB-like_toxin"/>
    <property type="match status" value="1"/>
</dbReference>
<dbReference type="PANTHER" id="PTHR40266">
    <property type="entry name" value="TOXIN HIGB-1"/>
    <property type="match status" value="1"/>
</dbReference>
<dbReference type="Gene3D" id="3.30.2310.20">
    <property type="entry name" value="RelE-like"/>
    <property type="match status" value="1"/>
</dbReference>
<evidence type="ECO:0000313" key="1">
    <source>
        <dbReference type="EMBL" id="NWH06350.1"/>
    </source>
</evidence>
<dbReference type="RefSeq" id="WP_178367802.1">
    <property type="nucleotide sequence ID" value="NZ_JACADJ010000071.1"/>
</dbReference>
<name>A0A850T1X2_9BACT</name>
<reference evidence="1 2" key="1">
    <citation type="submission" date="2020-06" db="EMBL/GenBank/DDBJ databases">
        <title>High-quality draft genome of sulfate reducer Desulfobacter latus type strain AcrS2 isolated from marine sediment.</title>
        <authorList>
            <person name="Hoppe M."/>
            <person name="Larsen C.K."/>
            <person name="Marshall I.P.G."/>
            <person name="Schramm A."/>
            <person name="Marietou A.G."/>
        </authorList>
    </citation>
    <scope>NUCLEOTIDE SEQUENCE [LARGE SCALE GENOMIC DNA]</scope>
    <source>
        <strain evidence="1 2">AcRS2</strain>
    </source>
</reference>
<dbReference type="Proteomes" id="UP000553343">
    <property type="component" value="Unassembled WGS sequence"/>
</dbReference>
<dbReference type="AlphaFoldDB" id="A0A850T1X2"/>
<dbReference type="SUPFAM" id="SSF143011">
    <property type="entry name" value="RelE-like"/>
    <property type="match status" value="1"/>
</dbReference>
<sequence>MIRSFKNEGTEDIFDGISSKAARKICPQSLWPVAVRKLDQINRVQDVTELQVPPGNRLEQLKGDRENQFSIRINQQYRVCFIREEGHAYEVEITDYH</sequence>
<accession>A0A850T1X2</accession>
<keyword evidence="2" id="KW-1185">Reference proteome</keyword>
<dbReference type="InterPro" id="IPR035093">
    <property type="entry name" value="RelE/ParE_toxin_dom_sf"/>
</dbReference>
<comment type="caution">
    <text evidence="1">The sequence shown here is derived from an EMBL/GenBank/DDBJ whole genome shotgun (WGS) entry which is preliminary data.</text>
</comment>
<dbReference type="PANTHER" id="PTHR40266:SF2">
    <property type="entry name" value="TOXIN HIGB-1"/>
    <property type="match status" value="1"/>
</dbReference>
<dbReference type="EMBL" id="JACADJ010000071">
    <property type="protein sequence ID" value="NWH06350.1"/>
    <property type="molecule type" value="Genomic_DNA"/>
</dbReference>
<dbReference type="InterPro" id="IPR007711">
    <property type="entry name" value="HigB-1"/>
</dbReference>
<protein>
    <submittedName>
        <fullName evidence="1">Type II toxin-antitoxin system RelE/ParE family toxin</fullName>
    </submittedName>
</protein>
<proteinExistence type="predicted"/>
<gene>
    <name evidence="1" type="ORF">HXW94_15400</name>
</gene>